<evidence type="ECO:0000256" key="2">
    <source>
        <dbReference type="ARBA" id="ARBA00022737"/>
    </source>
</evidence>
<name>U5CYA3_AMBTC</name>
<feature type="compositionally biased region" description="Basic and acidic residues" evidence="5">
    <location>
        <begin position="981"/>
        <end position="994"/>
    </location>
</feature>
<feature type="domain" description="Zinc finger PHD-type" evidence="6">
    <location>
        <begin position="110"/>
        <end position="165"/>
    </location>
</feature>
<dbReference type="PANTHER" id="PTHR46235">
    <property type="entry name" value="PHD FINGER-CONTAINING PROTEIN DDB_G0268158"/>
    <property type="match status" value="1"/>
</dbReference>
<feature type="domain" description="Zinc finger PHD-type" evidence="6">
    <location>
        <begin position="237"/>
        <end position="301"/>
    </location>
</feature>
<keyword evidence="1" id="KW-0479">Metal-binding</keyword>
<reference evidence="8" key="1">
    <citation type="journal article" date="2013" name="Science">
        <title>The Amborella genome and the evolution of flowering plants.</title>
        <authorList>
            <consortium name="Amborella Genome Project"/>
        </authorList>
    </citation>
    <scope>NUCLEOTIDE SEQUENCE [LARGE SCALE GENOMIC DNA]</scope>
</reference>
<dbReference type="Pfam" id="PF22908">
    <property type="entry name" value="PHD_NSD"/>
    <property type="match status" value="1"/>
</dbReference>
<dbReference type="EMBL" id="KI392237">
    <property type="protein sequence ID" value="ERN18326.1"/>
    <property type="molecule type" value="Genomic_DNA"/>
</dbReference>
<evidence type="ECO:0000259" key="6">
    <source>
        <dbReference type="SMART" id="SM00249"/>
    </source>
</evidence>
<keyword evidence="3" id="KW-0863">Zinc-finger</keyword>
<dbReference type="SMART" id="SM00249">
    <property type="entry name" value="PHD"/>
    <property type="match status" value="3"/>
</dbReference>
<dbReference type="InterPro" id="IPR055197">
    <property type="entry name" value="PHDvar_NSD"/>
</dbReference>
<dbReference type="InterPro" id="IPR013083">
    <property type="entry name" value="Znf_RING/FYVE/PHD"/>
</dbReference>
<evidence type="ECO:0000256" key="4">
    <source>
        <dbReference type="ARBA" id="ARBA00022833"/>
    </source>
</evidence>
<evidence type="ECO:0000256" key="5">
    <source>
        <dbReference type="SAM" id="MobiDB-lite"/>
    </source>
</evidence>
<feature type="compositionally biased region" description="Basic and acidic residues" evidence="5">
    <location>
        <begin position="932"/>
        <end position="951"/>
    </location>
</feature>
<evidence type="ECO:0000256" key="1">
    <source>
        <dbReference type="ARBA" id="ARBA00022723"/>
    </source>
</evidence>
<evidence type="ECO:0000313" key="8">
    <source>
        <dbReference type="Proteomes" id="UP000017836"/>
    </source>
</evidence>
<protein>
    <recommendedName>
        <fullName evidence="6">Zinc finger PHD-type domain-containing protein</fullName>
    </recommendedName>
</protein>
<feature type="compositionally biased region" description="Basic and acidic residues" evidence="5">
    <location>
        <begin position="886"/>
        <end position="925"/>
    </location>
</feature>
<gene>
    <name evidence="7" type="ORF">AMTR_s00055p00187070</name>
</gene>
<dbReference type="InterPro" id="IPR055198">
    <property type="entry name" value="NSD_PHD"/>
</dbReference>
<feature type="region of interest" description="Disordered" evidence="5">
    <location>
        <begin position="332"/>
        <end position="360"/>
    </location>
</feature>
<dbReference type="PANTHER" id="PTHR46235:SF3">
    <property type="entry name" value="PHD FINGER-CONTAINING PROTEIN DDB_G0268158"/>
    <property type="match status" value="1"/>
</dbReference>
<dbReference type="GO" id="GO:0008270">
    <property type="term" value="F:zinc ion binding"/>
    <property type="evidence" value="ECO:0007669"/>
    <property type="project" value="UniProtKB-KW"/>
</dbReference>
<dbReference type="Pfam" id="PF26055">
    <property type="entry name" value="Mtase_EDM2"/>
    <property type="match status" value="1"/>
</dbReference>
<dbReference type="Gene3D" id="3.30.40.10">
    <property type="entry name" value="Zinc/RING finger domain, C3HC4 (zinc finger)"/>
    <property type="match status" value="2"/>
</dbReference>
<feature type="compositionally biased region" description="Basic and acidic residues" evidence="5">
    <location>
        <begin position="438"/>
        <end position="460"/>
    </location>
</feature>
<keyword evidence="4" id="KW-0862">Zinc</keyword>
<feature type="compositionally biased region" description="Basic and acidic residues" evidence="5">
    <location>
        <begin position="819"/>
        <end position="829"/>
    </location>
</feature>
<dbReference type="GO" id="GO:0006338">
    <property type="term" value="P:chromatin remodeling"/>
    <property type="evidence" value="ECO:0007669"/>
    <property type="project" value="UniProtKB-ARBA"/>
</dbReference>
<dbReference type="Gramene" id="ERN18326">
    <property type="protein sequence ID" value="ERN18326"/>
    <property type="gene ID" value="AMTR_s00055p00187070"/>
</dbReference>
<keyword evidence="8" id="KW-1185">Reference proteome</keyword>
<feature type="compositionally biased region" description="Polar residues" evidence="5">
    <location>
        <begin position="998"/>
        <end position="1010"/>
    </location>
</feature>
<dbReference type="AlphaFoldDB" id="U5CYA3"/>
<dbReference type="Proteomes" id="UP000017836">
    <property type="component" value="Unassembled WGS sequence"/>
</dbReference>
<feature type="domain" description="Zinc finger PHD-type" evidence="6">
    <location>
        <begin position="170"/>
        <end position="236"/>
    </location>
</feature>
<feature type="region of interest" description="Disordered" evidence="5">
    <location>
        <begin position="407"/>
        <end position="460"/>
    </location>
</feature>
<feature type="region of interest" description="Disordered" evidence="5">
    <location>
        <begin position="819"/>
        <end position="1010"/>
    </location>
</feature>
<evidence type="ECO:0000313" key="7">
    <source>
        <dbReference type="EMBL" id="ERN18326.1"/>
    </source>
</evidence>
<dbReference type="InterPro" id="IPR001965">
    <property type="entry name" value="Znf_PHD"/>
</dbReference>
<keyword evidence="2" id="KW-0677">Repeat</keyword>
<dbReference type="Pfam" id="PF23004">
    <property type="entry name" value="PHDvar_NSD"/>
    <property type="match status" value="1"/>
</dbReference>
<feature type="region of interest" description="Disordered" evidence="5">
    <location>
        <begin position="1255"/>
        <end position="1275"/>
    </location>
</feature>
<proteinExistence type="predicted"/>
<dbReference type="eggNOG" id="ENOG502QPIX">
    <property type="taxonomic scope" value="Eukaryota"/>
</dbReference>
<dbReference type="CDD" id="cd15565">
    <property type="entry name" value="PHD2_NSD"/>
    <property type="match status" value="1"/>
</dbReference>
<organism evidence="7 8">
    <name type="scientific">Amborella trichopoda</name>
    <dbReference type="NCBI Taxonomy" id="13333"/>
    <lineage>
        <taxon>Eukaryota</taxon>
        <taxon>Viridiplantae</taxon>
        <taxon>Streptophyta</taxon>
        <taxon>Embryophyta</taxon>
        <taxon>Tracheophyta</taxon>
        <taxon>Spermatophyta</taxon>
        <taxon>Magnoliopsida</taxon>
        <taxon>Amborellales</taxon>
        <taxon>Amborellaceae</taxon>
        <taxon>Amborella</taxon>
    </lineage>
</organism>
<feature type="compositionally biased region" description="Basic and acidic residues" evidence="5">
    <location>
        <begin position="332"/>
        <end position="344"/>
    </location>
</feature>
<dbReference type="STRING" id="13333.U5CYA3"/>
<dbReference type="HOGENOM" id="CLU_003552_2_0_1"/>
<evidence type="ECO:0000256" key="3">
    <source>
        <dbReference type="ARBA" id="ARBA00022771"/>
    </source>
</evidence>
<dbReference type="InterPro" id="IPR058939">
    <property type="entry name" value="Mtase_EDM2"/>
</dbReference>
<dbReference type="CDD" id="cd15566">
    <property type="entry name" value="PHD3_NSD"/>
    <property type="match status" value="1"/>
</dbReference>
<accession>U5CYA3</accession>
<sequence>MGMHNSMGIRQDFLELSSKKFLCGVSNALSSINIHPELLISVSLRYTEVISSFLEEKPKKRKISDEDIHTGPDAKKLKFIVDDDDEFDDDCGDFDADESDEEGNDLFDTVCAICDNGGELLCCEGPCMRSFHATNDAGAESYCKSLGMTDAQVKAIQNFFCKNCQYKRHQCFACGALGSSDKSSGAEVIACVSATCGRHYHPGCVAKLLFPKDEAKADDLQKRIIGGESFTCPIHRCLLCKQVENKEELDLQFAICRRCPKAYHRKCLPRRIAFEELEDEPQRAWDDLIPNRILIYCLKHRIDEDLGTPERNHIKFPEDPAMKKVHATIPKSGKEKVLKKRDTVSEESSEDERPTFKASKQIAKEYSSKKEIDSLENGQLVSAIKIIDFTKKLQKTDTYKNDSVNPTLVKEKLPMPSIDNDPMREERSAKTLPNKGLEQVKAKLKDTTQSKHEKSESSEPIVDKDMQEKILSLIKKSTDSLSLKKVTMRNLGPSTHAYFPRNLDKTITQGKVEGSVEAVRAALQKLEEGGSIEDAKAVCEPEILRQIMKWKNKMKVYLSPFLHGNRYTSFGRHFTNREKLKKIVEEMHWYVQDSDMVVDFCCGANDFSILMKDKLEETGKKCFFKNYDIIQPKNDFNFERKDWMSVSLKDLPKGDRLIMGLNPPFGVNAALANKFIDKALEFKPKLVVLIVPKETQRLDAKKDAYDLLWQDVDRFRGHSFYLPGSVDDEDNQLGQWNNSPPPLYFWSRSDWTARHKNIALQQKHITMEGIDTLDEVGHNVMAHDFLELQNGLPSNEPPTQAANHWHAEFTEQLRMFERSAQENEQKISEEPPSASRSEDHGILQSSPNSARQRDEGKPMENGFQSHGSHKMKPANENQYSRRNGKKPKEELGRKGEARQGEGESRQREEESRQSEGECRQREGETRQNATARQKEGEVRHWEGEIRQRESGKVSMGSSNERPEKGKLPKVSRGSTDETPERDESRRGLQSERIFDTGLTHSSSMVSPSEATEINRPYEMFQAPKERGVNEENFHGFNRINTSPEIDLGKRYHLSTPNSGRDESINDIARRYASKEGTFGSGSHNWGSSGVLSDKQFHMHSPLGLSSSFDNRFPGYLSGNERAHGYVGGSKQYIDGLDERYGSSVKLYGGEISDDFSLRGRYQGDRDARLGILGASLPTSGTSLSDPYGIQGRNSSEGGGYLSSLATQRYAPRLDQLNFARPGAPTISESSVMGGFFDPRREPVAQNVAFYGGSMTGFASGPQRPHQGSSGGWLNE</sequence>